<dbReference type="InterPro" id="IPR014922">
    <property type="entry name" value="YdhG-like"/>
</dbReference>
<dbReference type="Proteomes" id="UP000561617">
    <property type="component" value="Unassembled WGS sequence"/>
</dbReference>
<name>A0A7X1C908_9LIST</name>
<dbReference type="AlphaFoldDB" id="A0A7X1C908"/>
<sequence length="137" mass="15499">MDNKLAFSTIDEYIEGMPPETQATLQRIRETIQAAAPEATEKISYQMPTFYFEGNLVHFAVAKNHFGFYPAPSGIVAFESEISEYKHSKGAVQFPINQPVPYDLITKMVTFRLAENKQKAAEKLAKKKEKIVKKLSP</sequence>
<dbReference type="Pfam" id="PF08818">
    <property type="entry name" value="DUF1801"/>
    <property type="match status" value="1"/>
</dbReference>
<accession>A0A7X1C908</accession>
<gene>
    <name evidence="2" type="ORF">HCJ38_07305</name>
</gene>
<dbReference type="Gene3D" id="3.90.1150.200">
    <property type="match status" value="1"/>
</dbReference>
<reference evidence="2 3" key="1">
    <citation type="submission" date="2020-03" db="EMBL/GenBank/DDBJ databases">
        <title>Soil Listeria distribution.</title>
        <authorList>
            <person name="Liao J."/>
            <person name="Wiedmann M."/>
        </authorList>
    </citation>
    <scope>NUCLEOTIDE SEQUENCE [LARGE SCALE GENOMIC DNA]</scope>
    <source>
        <strain evidence="2 3">FSL L7-1554</strain>
    </source>
</reference>
<organism evidence="2 3">
    <name type="scientific">Listeria immobilis</name>
    <dbReference type="NCBI Taxonomy" id="2713502"/>
    <lineage>
        <taxon>Bacteria</taxon>
        <taxon>Bacillati</taxon>
        <taxon>Bacillota</taxon>
        <taxon>Bacilli</taxon>
        <taxon>Bacillales</taxon>
        <taxon>Listeriaceae</taxon>
        <taxon>Listeria</taxon>
    </lineage>
</organism>
<evidence type="ECO:0000259" key="1">
    <source>
        <dbReference type="Pfam" id="PF08818"/>
    </source>
</evidence>
<proteinExistence type="predicted"/>
<evidence type="ECO:0000313" key="3">
    <source>
        <dbReference type="Proteomes" id="UP000561617"/>
    </source>
</evidence>
<dbReference type="EMBL" id="JAASTW010000007">
    <property type="protein sequence ID" value="MBC1488823.1"/>
    <property type="molecule type" value="Genomic_DNA"/>
</dbReference>
<feature type="domain" description="YdhG-like" evidence="1">
    <location>
        <begin position="22"/>
        <end position="112"/>
    </location>
</feature>
<evidence type="ECO:0000313" key="2">
    <source>
        <dbReference type="EMBL" id="MBC1488823.1"/>
    </source>
</evidence>
<protein>
    <submittedName>
        <fullName evidence="2">Iron chaperone</fullName>
    </submittedName>
</protein>
<dbReference type="RefSeq" id="WP_185380954.1">
    <property type="nucleotide sequence ID" value="NZ_JAASTW010000007.1"/>
</dbReference>
<comment type="caution">
    <text evidence="2">The sequence shown here is derived from an EMBL/GenBank/DDBJ whole genome shotgun (WGS) entry which is preliminary data.</text>
</comment>
<dbReference type="SUPFAM" id="SSF159888">
    <property type="entry name" value="YdhG-like"/>
    <property type="match status" value="1"/>
</dbReference>